<organism evidence="1 2">
    <name type="scientific">Caerostris extrusa</name>
    <name type="common">Bark spider</name>
    <name type="synonym">Caerostris bankana</name>
    <dbReference type="NCBI Taxonomy" id="172846"/>
    <lineage>
        <taxon>Eukaryota</taxon>
        <taxon>Metazoa</taxon>
        <taxon>Ecdysozoa</taxon>
        <taxon>Arthropoda</taxon>
        <taxon>Chelicerata</taxon>
        <taxon>Arachnida</taxon>
        <taxon>Araneae</taxon>
        <taxon>Araneomorphae</taxon>
        <taxon>Entelegynae</taxon>
        <taxon>Araneoidea</taxon>
        <taxon>Araneidae</taxon>
        <taxon>Caerostris</taxon>
    </lineage>
</organism>
<dbReference type="EMBL" id="BPLR01005179">
    <property type="protein sequence ID" value="GIY00444.1"/>
    <property type="molecule type" value="Genomic_DNA"/>
</dbReference>
<gene>
    <name evidence="1" type="ORF">CEXT_287411</name>
</gene>
<comment type="caution">
    <text evidence="1">The sequence shown here is derived from an EMBL/GenBank/DDBJ whole genome shotgun (WGS) entry which is preliminary data.</text>
</comment>
<sequence>MKVNCSGKSNDVHANEPASVGVNSFNLFAFYDSQLGEQCVPDEVMLLTSVFLEADHIRNRGSFSHPLVTLFLRKGKAPSLRMRECPGRFLLPTHG</sequence>
<protein>
    <submittedName>
        <fullName evidence="1">Uncharacterized protein</fullName>
    </submittedName>
</protein>
<accession>A0AAV4PW93</accession>
<evidence type="ECO:0000313" key="1">
    <source>
        <dbReference type="EMBL" id="GIY00444.1"/>
    </source>
</evidence>
<dbReference type="Proteomes" id="UP001054945">
    <property type="component" value="Unassembled WGS sequence"/>
</dbReference>
<evidence type="ECO:0000313" key="2">
    <source>
        <dbReference type="Proteomes" id="UP001054945"/>
    </source>
</evidence>
<proteinExistence type="predicted"/>
<keyword evidence="2" id="KW-1185">Reference proteome</keyword>
<reference evidence="1 2" key="1">
    <citation type="submission" date="2021-06" db="EMBL/GenBank/DDBJ databases">
        <title>Caerostris extrusa draft genome.</title>
        <authorList>
            <person name="Kono N."/>
            <person name="Arakawa K."/>
        </authorList>
    </citation>
    <scope>NUCLEOTIDE SEQUENCE [LARGE SCALE GENOMIC DNA]</scope>
</reference>
<dbReference type="AlphaFoldDB" id="A0AAV4PW93"/>
<name>A0AAV4PW93_CAEEX</name>